<organism evidence="1 2">
    <name type="scientific">Larinioides sclopetarius</name>
    <dbReference type="NCBI Taxonomy" id="280406"/>
    <lineage>
        <taxon>Eukaryota</taxon>
        <taxon>Metazoa</taxon>
        <taxon>Ecdysozoa</taxon>
        <taxon>Arthropoda</taxon>
        <taxon>Chelicerata</taxon>
        <taxon>Arachnida</taxon>
        <taxon>Araneae</taxon>
        <taxon>Araneomorphae</taxon>
        <taxon>Entelegynae</taxon>
        <taxon>Araneoidea</taxon>
        <taxon>Araneidae</taxon>
        <taxon>Larinioides</taxon>
    </lineage>
</organism>
<dbReference type="EMBL" id="CAXIEN010000396">
    <property type="protein sequence ID" value="CAL1296422.1"/>
    <property type="molecule type" value="Genomic_DNA"/>
</dbReference>
<gene>
    <name evidence="1" type="ORF">LARSCL_LOCUS19779</name>
</gene>
<evidence type="ECO:0000313" key="1">
    <source>
        <dbReference type="EMBL" id="CAL1296422.1"/>
    </source>
</evidence>
<dbReference type="Proteomes" id="UP001497382">
    <property type="component" value="Unassembled WGS sequence"/>
</dbReference>
<proteinExistence type="predicted"/>
<sequence length="30" mass="3294">MEMVDSSSDDELIVEAIKLGLPSRKKSLCV</sequence>
<comment type="caution">
    <text evidence="1">The sequence shown here is derived from an EMBL/GenBank/DDBJ whole genome shotgun (WGS) entry which is preliminary data.</text>
</comment>
<protein>
    <submittedName>
        <fullName evidence="1">Uncharacterized protein</fullName>
    </submittedName>
</protein>
<keyword evidence="2" id="KW-1185">Reference proteome</keyword>
<reference evidence="1 2" key="1">
    <citation type="submission" date="2024-04" db="EMBL/GenBank/DDBJ databases">
        <authorList>
            <person name="Rising A."/>
            <person name="Reimegard J."/>
            <person name="Sonavane S."/>
            <person name="Akerstrom W."/>
            <person name="Nylinder S."/>
            <person name="Hedman E."/>
            <person name="Kallberg Y."/>
        </authorList>
    </citation>
    <scope>NUCLEOTIDE SEQUENCE [LARGE SCALE GENOMIC DNA]</scope>
</reference>
<dbReference type="AlphaFoldDB" id="A0AAV2BJL7"/>
<accession>A0AAV2BJL7</accession>
<name>A0AAV2BJL7_9ARAC</name>
<evidence type="ECO:0000313" key="2">
    <source>
        <dbReference type="Proteomes" id="UP001497382"/>
    </source>
</evidence>